<reference evidence="2 3" key="1">
    <citation type="journal article" date="2019" name="Environ. Microbiol.">
        <title>At the nexus of three kingdoms: the genome of the mycorrhizal fungus Gigaspora margarita provides insights into plant, endobacterial and fungal interactions.</title>
        <authorList>
            <person name="Venice F."/>
            <person name="Ghignone S."/>
            <person name="Salvioli di Fossalunga A."/>
            <person name="Amselem J."/>
            <person name="Novero M."/>
            <person name="Xianan X."/>
            <person name="Sedzielewska Toro K."/>
            <person name="Morin E."/>
            <person name="Lipzen A."/>
            <person name="Grigoriev I.V."/>
            <person name="Henrissat B."/>
            <person name="Martin F.M."/>
            <person name="Bonfante P."/>
        </authorList>
    </citation>
    <scope>NUCLEOTIDE SEQUENCE [LARGE SCALE GENOMIC DNA]</scope>
    <source>
        <strain evidence="2 3">BEG34</strain>
    </source>
</reference>
<dbReference type="SMART" id="SM00332">
    <property type="entry name" value="PP2Cc"/>
    <property type="match status" value="1"/>
</dbReference>
<dbReference type="AlphaFoldDB" id="A0A8H3XFE4"/>
<protein>
    <submittedName>
        <fullName evidence="2">PP2C-domain-containing protein</fullName>
    </submittedName>
</protein>
<dbReference type="InterPro" id="IPR015655">
    <property type="entry name" value="PP2C"/>
</dbReference>
<proteinExistence type="predicted"/>
<dbReference type="InterPro" id="IPR001932">
    <property type="entry name" value="PPM-type_phosphatase-like_dom"/>
</dbReference>
<dbReference type="Pfam" id="PF00481">
    <property type="entry name" value="PP2C"/>
    <property type="match status" value="1"/>
</dbReference>
<keyword evidence="3" id="KW-1185">Reference proteome</keyword>
<name>A0A8H3XFE4_GIGMA</name>
<dbReference type="Gene3D" id="3.60.40.10">
    <property type="entry name" value="PPM-type phosphatase domain"/>
    <property type="match status" value="1"/>
</dbReference>
<evidence type="ECO:0000259" key="1">
    <source>
        <dbReference type="PROSITE" id="PS51746"/>
    </source>
</evidence>
<dbReference type="EMBL" id="WTPW01001097">
    <property type="protein sequence ID" value="KAF0457444.1"/>
    <property type="molecule type" value="Genomic_DNA"/>
</dbReference>
<evidence type="ECO:0000313" key="2">
    <source>
        <dbReference type="EMBL" id="KAF0457444.1"/>
    </source>
</evidence>
<dbReference type="CDD" id="cd00143">
    <property type="entry name" value="PP2Cc"/>
    <property type="match status" value="1"/>
</dbReference>
<dbReference type="Proteomes" id="UP000439903">
    <property type="component" value="Unassembled WGS sequence"/>
</dbReference>
<dbReference type="GO" id="GO:0004722">
    <property type="term" value="F:protein serine/threonine phosphatase activity"/>
    <property type="evidence" value="ECO:0007669"/>
    <property type="project" value="InterPro"/>
</dbReference>
<evidence type="ECO:0000313" key="3">
    <source>
        <dbReference type="Proteomes" id="UP000439903"/>
    </source>
</evidence>
<dbReference type="InterPro" id="IPR036457">
    <property type="entry name" value="PPM-type-like_dom_sf"/>
</dbReference>
<organism evidence="2 3">
    <name type="scientific">Gigaspora margarita</name>
    <dbReference type="NCBI Taxonomy" id="4874"/>
    <lineage>
        <taxon>Eukaryota</taxon>
        <taxon>Fungi</taxon>
        <taxon>Fungi incertae sedis</taxon>
        <taxon>Mucoromycota</taxon>
        <taxon>Glomeromycotina</taxon>
        <taxon>Glomeromycetes</taxon>
        <taxon>Diversisporales</taxon>
        <taxon>Gigasporaceae</taxon>
        <taxon>Gigaspora</taxon>
    </lineage>
</organism>
<gene>
    <name evidence="2" type="ORF">F8M41_001209</name>
</gene>
<sequence>MSKLVDLRYAVVRRQGDRDTQMDRFNIHGSFFKDKGHALFLLYDGHGDERFSKHAKEHLANLIENDIEFTAKNYEQAFINAFKNEDELLKLTFGQTFGGTTATVALFFKFSNVFYVANVGDSTAVLGSVSGPKPEAIPVSYDDKVNDFREFSRLASASAKIRRGRLIRPGHTVNMTRALGDFDFKAPFTPSGKDWISSTPHTFKINLTPYEDEFLIMASDGLWNVYDEQTVVECVAKSLECGYDVYKIANVLADAAVNSAKPSDNVTVMVIFFVWDKS</sequence>
<comment type="caution">
    <text evidence="2">The sequence shown here is derived from an EMBL/GenBank/DDBJ whole genome shotgun (WGS) entry which is preliminary data.</text>
</comment>
<feature type="domain" description="PPM-type phosphatase" evidence="1">
    <location>
        <begin position="8"/>
        <end position="273"/>
    </location>
</feature>
<accession>A0A8H3XFE4</accession>
<dbReference type="PANTHER" id="PTHR47992">
    <property type="entry name" value="PROTEIN PHOSPHATASE"/>
    <property type="match status" value="1"/>
</dbReference>
<dbReference type="SUPFAM" id="SSF81606">
    <property type="entry name" value="PP2C-like"/>
    <property type="match status" value="1"/>
</dbReference>
<dbReference type="OrthoDB" id="659at2759"/>
<dbReference type="PROSITE" id="PS51746">
    <property type="entry name" value="PPM_2"/>
    <property type="match status" value="1"/>
</dbReference>